<evidence type="ECO:0000313" key="6">
    <source>
        <dbReference type="EMBL" id="SDQ61832.1"/>
    </source>
</evidence>
<dbReference type="SUPFAM" id="SSF52151">
    <property type="entry name" value="FabD/lysophospholipase-like"/>
    <property type="match status" value="1"/>
</dbReference>
<sequence>MTSPDLAVLAPGQGAQKPGVLAPWLRGEEPRALLADWSAAAGLDLADLGTRAPAEVLRRTEVAQPVLVATALLATARELPAHLRLIVAGHSVGELAAAAVAGALAPRDAVALAAARGRAMALACAEVESGMLAVLGGEPAAVLAGIEAAGLAVANRNGAGQIVAAGPASAVSALLAAPPAGSTARRLEVAGAFHTPFMEPARAAFAAAVGAVAFADPVHRLLGNADGAEITTGAQCAARLVDQLTAPVRWDLCQAAVVEAAPAGIVELPPAGVLSGLLRRTGGPRATALGRPGELTRAAARTAVPA</sequence>
<evidence type="ECO:0000256" key="1">
    <source>
        <dbReference type="ARBA" id="ARBA00013258"/>
    </source>
</evidence>
<dbReference type="STRING" id="47312.SAMN04489765_1135"/>
<dbReference type="GO" id="GO:0005829">
    <property type="term" value="C:cytosol"/>
    <property type="evidence" value="ECO:0007669"/>
    <property type="project" value="TreeGrafter"/>
</dbReference>
<organism evidence="6 7">
    <name type="scientific">Tsukamurella pulmonis</name>
    <dbReference type="NCBI Taxonomy" id="47312"/>
    <lineage>
        <taxon>Bacteria</taxon>
        <taxon>Bacillati</taxon>
        <taxon>Actinomycetota</taxon>
        <taxon>Actinomycetes</taxon>
        <taxon>Mycobacteriales</taxon>
        <taxon>Tsukamurellaceae</taxon>
        <taxon>Tsukamurella</taxon>
    </lineage>
</organism>
<evidence type="ECO:0000256" key="4">
    <source>
        <dbReference type="ARBA" id="ARBA00048462"/>
    </source>
</evidence>
<dbReference type="PANTHER" id="PTHR42681">
    <property type="entry name" value="MALONYL-COA-ACYL CARRIER PROTEIN TRANSACYLASE, MITOCHONDRIAL"/>
    <property type="match status" value="1"/>
</dbReference>
<dbReference type="GO" id="GO:0006633">
    <property type="term" value="P:fatty acid biosynthetic process"/>
    <property type="evidence" value="ECO:0007669"/>
    <property type="project" value="TreeGrafter"/>
</dbReference>
<dbReference type="OrthoDB" id="3248271at2"/>
<reference evidence="7" key="1">
    <citation type="submission" date="2016-10" db="EMBL/GenBank/DDBJ databases">
        <authorList>
            <person name="Varghese N."/>
            <person name="Submissions S."/>
        </authorList>
    </citation>
    <scope>NUCLEOTIDE SEQUENCE [LARGE SCALE GENOMIC DNA]</scope>
    <source>
        <strain evidence="7">DSM 44142</strain>
    </source>
</reference>
<feature type="domain" description="Malonyl-CoA:ACP transacylase (MAT)" evidence="5">
    <location>
        <begin position="9"/>
        <end position="294"/>
    </location>
</feature>
<dbReference type="Pfam" id="PF00698">
    <property type="entry name" value="Acyl_transf_1"/>
    <property type="match status" value="1"/>
</dbReference>
<dbReference type="EMBL" id="FNLF01000002">
    <property type="protein sequence ID" value="SDQ61832.1"/>
    <property type="molecule type" value="Genomic_DNA"/>
</dbReference>
<dbReference type="AlphaFoldDB" id="A0A1H1CCH5"/>
<evidence type="ECO:0000313" key="7">
    <source>
        <dbReference type="Proteomes" id="UP000183053"/>
    </source>
</evidence>
<evidence type="ECO:0000256" key="2">
    <source>
        <dbReference type="ARBA" id="ARBA00022679"/>
    </source>
</evidence>
<proteinExistence type="predicted"/>
<dbReference type="SUPFAM" id="SSF55048">
    <property type="entry name" value="Probable ACP-binding domain of malonyl-CoA ACP transacylase"/>
    <property type="match status" value="1"/>
</dbReference>
<dbReference type="SMART" id="SM00827">
    <property type="entry name" value="PKS_AT"/>
    <property type="match status" value="1"/>
</dbReference>
<dbReference type="EC" id="2.3.1.39" evidence="1"/>
<protein>
    <recommendedName>
        <fullName evidence="1">[acyl-carrier-protein] S-malonyltransferase</fullName>
        <ecNumber evidence="1">2.3.1.39</ecNumber>
    </recommendedName>
</protein>
<keyword evidence="2 6" id="KW-0808">Transferase</keyword>
<keyword evidence="7" id="KW-1185">Reference proteome</keyword>
<keyword evidence="3" id="KW-0012">Acyltransferase</keyword>
<dbReference type="InterPro" id="IPR014043">
    <property type="entry name" value="Acyl_transferase_dom"/>
</dbReference>
<comment type="catalytic activity">
    <reaction evidence="4">
        <text>holo-[ACP] + malonyl-CoA = malonyl-[ACP] + CoA</text>
        <dbReference type="Rhea" id="RHEA:41792"/>
        <dbReference type="Rhea" id="RHEA-COMP:9623"/>
        <dbReference type="Rhea" id="RHEA-COMP:9685"/>
        <dbReference type="ChEBI" id="CHEBI:57287"/>
        <dbReference type="ChEBI" id="CHEBI:57384"/>
        <dbReference type="ChEBI" id="CHEBI:64479"/>
        <dbReference type="ChEBI" id="CHEBI:78449"/>
        <dbReference type="EC" id="2.3.1.39"/>
    </reaction>
</comment>
<dbReference type="RefSeq" id="WP_068566789.1">
    <property type="nucleotide sequence ID" value="NZ_FNLF01000002.1"/>
</dbReference>
<dbReference type="PANTHER" id="PTHR42681:SF1">
    <property type="entry name" value="MALONYL-COA-ACYL CARRIER PROTEIN TRANSACYLASE, MITOCHONDRIAL"/>
    <property type="match status" value="1"/>
</dbReference>
<dbReference type="InterPro" id="IPR050858">
    <property type="entry name" value="Mal-CoA-ACP_Trans/PKS_FabD"/>
</dbReference>
<dbReference type="GO" id="GO:0004314">
    <property type="term" value="F:[acyl-carrier-protein] S-malonyltransferase activity"/>
    <property type="evidence" value="ECO:0007669"/>
    <property type="project" value="UniProtKB-EC"/>
</dbReference>
<dbReference type="InterPro" id="IPR016035">
    <property type="entry name" value="Acyl_Trfase/lysoPLipase"/>
</dbReference>
<gene>
    <name evidence="6" type="ORF">SAMN04489765_1135</name>
</gene>
<evidence type="ECO:0000259" key="5">
    <source>
        <dbReference type="SMART" id="SM00827"/>
    </source>
</evidence>
<dbReference type="InterPro" id="IPR001227">
    <property type="entry name" value="Ac_transferase_dom_sf"/>
</dbReference>
<evidence type="ECO:0000256" key="3">
    <source>
        <dbReference type="ARBA" id="ARBA00023315"/>
    </source>
</evidence>
<name>A0A1H1CCH5_9ACTN</name>
<dbReference type="InterPro" id="IPR016036">
    <property type="entry name" value="Malonyl_transacylase_ACP-bd"/>
</dbReference>
<dbReference type="Gene3D" id="3.40.366.10">
    <property type="entry name" value="Malonyl-Coenzyme A Acyl Carrier Protein, domain 2"/>
    <property type="match status" value="1"/>
</dbReference>
<dbReference type="Proteomes" id="UP000183053">
    <property type="component" value="Unassembled WGS sequence"/>
</dbReference>
<accession>A0A1H1CCH5</accession>
<dbReference type="Gene3D" id="3.30.70.250">
    <property type="entry name" value="Malonyl-CoA ACP transacylase, ACP-binding"/>
    <property type="match status" value="1"/>
</dbReference>